<protein>
    <submittedName>
        <fullName evidence="2">Uncharacterized protein</fullName>
    </submittedName>
</protein>
<comment type="caution">
    <text evidence="2">The sequence shown here is derived from an EMBL/GenBank/DDBJ whole genome shotgun (WGS) entry which is preliminary data.</text>
</comment>
<proteinExistence type="predicted"/>
<accession>A0ABQ2SZ97</accession>
<name>A0ABQ2SZ97_STRBA</name>
<reference evidence="3" key="1">
    <citation type="journal article" date="2019" name="Int. J. Syst. Evol. Microbiol.">
        <title>The Global Catalogue of Microorganisms (GCM) 10K type strain sequencing project: providing services to taxonomists for standard genome sequencing and annotation.</title>
        <authorList>
            <consortium name="The Broad Institute Genomics Platform"/>
            <consortium name="The Broad Institute Genome Sequencing Center for Infectious Disease"/>
            <person name="Wu L."/>
            <person name="Ma J."/>
        </authorList>
    </citation>
    <scope>NUCLEOTIDE SEQUENCE [LARGE SCALE GENOMIC DNA]</scope>
    <source>
        <strain evidence="3">JCM 4350</strain>
    </source>
</reference>
<gene>
    <name evidence="2" type="ORF">GCM10010253_15750</name>
</gene>
<dbReference type="EMBL" id="BMSZ01000003">
    <property type="protein sequence ID" value="GGS42495.1"/>
    <property type="molecule type" value="Genomic_DNA"/>
</dbReference>
<feature type="compositionally biased region" description="Low complexity" evidence="1">
    <location>
        <begin position="9"/>
        <end position="31"/>
    </location>
</feature>
<evidence type="ECO:0000313" key="2">
    <source>
        <dbReference type="EMBL" id="GGS42495.1"/>
    </source>
</evidence>
<evidence type="ECO:0000313" key="3">
    <source>
        <dbReference type="Proteomes" id="UP000659767"/>
    </source>
</evidence>
<feature type="region of interest" description="Disordered" evidence="1">
    <location>
        <begin position="1"/>
        <end position="99"/>
    </location>
</feature>
<dbReference type="Proteomes" id="UP000659767">
    <property type="component" value="Unassembled WGS sequence"/>
</dbReference>
<evidence type="ECO:0000256" key="1">
    <source>
        <dbReference type="SAM" id="MobiDB-lite"/>
    </source>
</evidence>
<keyword evidence="3" id="KW-1185">Reference proteome</keyword>
<organism evidence="2 3">
    <name type="scientific">Streptomyces badius</name>
    <dbReference type="NCBI Taxonomy" id="1941"/>
    <lineage>
        <taxon>Bacteria</taxon>
        <taxon>Bacillati</taxon>
        <taxon>Actinomycetota</taxon>
        <taxon>Actinomycetes</taxon>
        <taxon>Kitasatosporales</taxon>
        <taxon>Streptomycetaceae</taxon>
        <taxon>Streptomyces</taxon>
    </lineage>
</organism>
<sequence length="99" mass="10041">MTGGGTTGSRGSTVTASGEPQLRPGGRRPLPWRTSDDRRPGNGVGRSTGPASAGPSGVPRLPAARAGPCSYDGTMSGRGRGFHLGLPDLGIPRVHRPAE</sequence>